<name>A0A8K0QVV0_9PLEO</name>
<protein>
    <submittedName>
        <fullName evidence="2">Heterokaryon incompatibility protein-domain-containing protein</fullName>
    </submittedName>
</protein>
<dbReference type="InterPro" id="IPR010730">
    <property type="entry name" value="HET"/>
</dbReference>
<dbReference type="PANTHER" id="PTHR33112:SF9">
    <property type="entry name" value="HETEROKARYON INCOMPATIBILITY DOMAIN-CONTAINING PROTEIN"/>
    <property type="match status" value="1"/>
</dbReference>
<reference evidence="2" key="1">
    <citation type="journal article" date="2021" name="Nat. Commun.">
        <title>Genetic determinants of endophytism in the Arabidopsis root mycobiome.</title>
        <authorList>
            <person name="Mesny F."/>
            <person name="Miyauchi S."/>
            <person name="Thiergart T."/>
            <person name="Pickel B."/>
            <person name="Atanasova L."/>
            <person name="Karlsson M."/>
            <person name="Huettel B."/>
            <person name="Barry K.W."/>
            <person name="Haridas S."/>
            <person name="Chen C."/>
            <person name="Bauer D."/>
            <person name="Andreopoulos W."/>
            <person name="Pangilinan J."/>
            <person name="LaButti K."/>
            <person name="Riley R."/>
            <person name="Lipzen A."/>
            <person name="Clum A."/>
            <person name="Drula E."/>
            <person name="Henrissat B."/>
            <person name="Kohler A."/>
            <person name="Grigoriev I.V."/>
            <person name="Martin F.M."/>
            <person name="Hacquard S."/>
        </authorList>
    </citation>
    <scope>NUCLEOTIDE SEQUENCE</scope>
    <source>
        <strain evidence="2">MPI-SDFR-AT-0120</strain>
    </source>
</reference>
<evidence type="ECO:0000313" key="2">
    <source>
        <dbReference type="EMBL" id="KAH7075251.1"/>
    </source>
</evidence>
<dbReference type="EMBL" id="JAGMVJ010000020">
    <property type="protein sequence ID" value="KAH7075251.1"/>
    <property type="molecule type" value="Genomic_DNA"/>
</dbReference>
<comment type="caution">
    <text evidence="2">The sequence shown here is derived from an EMBL/GenBank/DDBJ whole genome shotgun (WGS) entry which is preliminary data.</text>
</comment>
<dbReference type="Proteomes" id="UP000813461">
    <property type="component" value="Unassembled WGS sequence"/>
</dbReference>
<organism evidence="2 3">
    <name type="scientific">Paraphoma chrysanthemicola</name>
    <dbReference type="NCBI Taxonomy" id="798071"/>
    <lineage>
        <taxon>Eukaryota</taxon>
        <taxon>Fungi</taxon>
        <taxon>Dikarya</taxon>
        <taxon>Ascomycota</taxon>
        <taxon>Pezizomycotina</taxon>
        <taxon>Dothideomycetes</taxon>
        <taxon>Pleosporomycetidae</taxon>
        <taxon>Pleosporales</taxon>
        <taxon>Pleosporineae</taxon>
        <taxon>Phaeosphaeriaceae</taxon>
        <taxon>Paraphoma</taxon>
    </lineage>
</organism>
<dbReference type="Pfam" id="PF06985">
    <property type="entry name" value="HET"/>
    <property type="match status" value="1"/>
</dbReference>
<dbReference type="PANTHER" id="PTHR33112">
    <property type="entry name" value="DOMAIN PROTEIN, PUTATIVE-RELATED"/>
    <property type="match status" value="1"/>
</dbReference>
<dbReference type="AlphaFoldDB" id="A0A8K0QVV0"/>
<evidence type="ECO:0000259" key="1">
    <source>
        <dbReference type="Pfam" id="PF06985"/>
    </source>
</evidence>
<keyword evidence="3" id="KW-1185">Reference proteome</keyword>
<feature type="domain" description="Heterokaryon incompatibility" evidence="1">
    <location>
        <begin position="8"/>
        <end position="131"/>
    </location>
</feature>
<sequence>MLRTTNENLTSFKQDIPWTQLSRTFQEAISFARHLGLNYIWIDSLCIIQDVRRDWQEQSALMATIYSNAYLTMAAGLSASTRSWSPNADTKPSLARLRRTDGSSTPIYGRKGFKHSVGDLPLLRRGWVYQERLLSPRIIYFGSAEVVWECREVRECQCGLAAREWPARPRVPVNLRFDPPYYFGGPDTPHERWRGIIKDYSQLELTYPNDIFPALSGLAQAFQELMNDKYAAGFWVKRMAFDLLWYRKGCSNPFVRSSVHTNSIFPRWRAPSWSWASTHSVTVPIEFLSCTKPLVEAIEVEAEASGIDPYGELRKANLRLKARSISASIKHGMFTFAGMLFSKETYRDEGAIDPYAATIRLVGMECLNTGRYRDFRVLQFGSHVEDLPFGRSTDAWLHACFRREARSYMIIAEDTMDLAHWKRVGLMVVVANVSDPSYNRPLERAHYANRVVFQTFDKAPLQEYTIW</sequence>
<proteinExistence type="predicted"/>
<evidence type="ECO:0000313" key="3">
    <source>
        <dbReference type="Proteomes" id="UP000813461"/>
    </source>
</evidence>
<accession>A0A8K0QVV0</accession>
<dbReference type="OrthoDB" id="3486565at2759"/>
<gene>
    <name evidence="2" type="ORF">FB567DRAFT_452770</name>
</gene>